<proteinExistence type="predicted"/>
<gene>
    <name evidence="1" type="ORF">KDK67_03615</name>
</gene>
<dbReference type="Proteomes" id="UP001056766">
    <property type="component" value="Unassembled WGS sequence"/>
</dbReference>
<dbReference type="RefSeq" id="WP_250867470.1">
    <property type="nucleotide sequence ID" value="NZ_JAGSOI010000008.1"/>
</dbReference>
<sequence length="322" mass="34970">MENKFILILSLILAIAMIMVPASAANDNKDLTQGQPFLDVWEALTSGLSDLQDNIDAEEAARIAADDTLQDNIDAEEAARIAADDTLQDNIDAEEAARIAADDTLQDNIDAEEAARIAADDTLQDNIDAEEAARIAADDTLQDNIDAEEAARIAADDTLQDNIDAEEAARIAADDTLQDNIDAEEAARIAADDTLQDNIDGMDDGRSVKVFTGTLLNPGDTATHTLYTQSNHDSSYLELLVLVHDGNSNTNRLYHHGEYAWYREWTNPPTKQVLGTPIDTSTGRYKVDTIASGNDIQVKVEQLASFPGSTNGHYTIIAKWIP</sequence>
<reference evidence="1" key="2">
    <citation type="submission" date="2021-04" db="EMBL/GenBank/DDBJ databases">
        <authorList>
            <person name="Dong X."/>
        </authorList>
    </citation>
    <scope>NUCLEOTIDE SEQUENCE</scope>
    <source>
        <strain evidence="1">LLY</strain>
    </source>
</reference>
<keyword evidence="2" id="KW-1185">Reference proteome</keyword>
<comment type="caution">
    <text evidence="1">The sequence shown here is derived from an EMBL/GenBank/DDBJ whole genome shotgun (WGS) entry which is preliminary data.</text>
</comment>
<accession>A0A9E4ZFR7</accession>
<evidence type="ECO:0000313" key="1">
    <source>
        <dbReference type="EMBL" id="MCM1986104.1"/>
    </source>
</evidence>
<name>A0A9E4ZFR7_9EURY</name>
<reference evidence="1" key="1">
    <citation type="journal article" date="2021" name="mSystems">
        <title>Bacteria and Archaea Synergistically Convert Glycine Betaine to Biogenic Methane in the Formosa Cold Seep of the South China Sea.</title>
        <authorList>
            <person name="Li L."/>
            <person name="Zhang W."/>
            <person name="Zhang S."/>
            <person name="Song L."/>
            <person name="Sun Q."/>
            <person name="Zhang H."/>
            <person name="Xiang H."/>
            <person name="Dong X."/>
        </authorList>
    </citation>
    <scope>NUCLEOTIDE SEQUENCE</scope>
    <source>
        <strain evidence="1">LLY</strain>
    </source>
</reference>
<organism evidence="1 2">
    <name type="scientific">Methanococcoides seepicolus</name>
    <dbReference type="NCBI Taxonomy" id="2828780"/>
    <lineage>
        <taxon>Archaea</taxon>
        <taxon>Methanobacteriati</taxon>
        <taxon>Methanobacteriota</taxon>
        <taxon>Stenosarchaea group</taxon>
        <taxon>Methanomicrobia</taxon>
        <taxon>Methanosarcinales</taxon>
        <taxon>Methanosarcinaceae</taxon>
        <taxon>Methanococcoides</taxon>
    </lineage>
</organism>
<dbReference type="EMBL" id="JAGSOI010000008">
    <property type="protein sequence ID" value="MCM1986104.1"/>
    <property type="molecule type" value="Genomic_DNA"/>
</dbReference>
<evidence type="ECO:0000313" key="2">
    <source>
        <dbReference type="Proteomes" id="UP001056766"/>
    </source>
</evidence>
<protein>
    <submittedName>
        <fullName evidence="1">Uncharacterized protein</fullName>
    </submittedName>
</protein>
<dbReference type="AlphaFoldDB" id="A0A9E4ZFR7"/>